<evidence type="ECO:0000256" key="2">
    <source>
        <dbReference type="SAM" id="SignalP"/>
    </source>
</evidence>
<sequence>MNIPYLKISVLLLSLSLTAGAMADNGRANNGGGFWNRFNGGDAQRKDELARKEELLNKQRERQLSKQLNQNRLLDSCSDAQRDGEHACGRADSAQKGNRLTPDERRALRRQIQDAGHELYAPVR</sequence>
<evidence type="ECO:0000256" key="1">
    <source>
        <dbReference type="SAM" id="MobiDB-lite"/>
    </source>
</evidence>
<proteinExistence type="predicted"/>
<evidence type="ECO:0000313" key="4">
    <source>
        <dbReference type="Proteomes" id="UP000650424"/>
    </source>
</evidence>
<keyword evidence="2" id="KW-0732">Signal</keyword>
<organism evidence="3 4">
    <name type="scientific">Undibacterium hunanense</name>
    <dbReference type="NCBI Taxonomy" id="2762292"/>
    <lineage>
        <taxon>Bacteria</taxon>
        <taxon>Pseudomonadati</taxon>
        <taxon>Pseudomonadota</taxon>
        <taxon>Betaproteobacteria</taxon>
        <taxon>Burkholderiales</taxon>
        <taxon>Oxalobacteraceae</taxon>
        <taxon>Undibacterium</taxon>
    </lineage>
</organism>
<dbReference type="EMBL" id="JACOGF010000001">
    <property type="protein sequence ID" value="MBC3916209.1"/>
    <property type="molecule type" value="Genomic_DNA"/>
</dbReference>
<dbReference type="RefSeq" id="WP_186945443.1">
    <property type="nucleotide sequence ID" value="NZ_JACOGF010000001.1"/>
</dbReference>
<feature type="region of interest" description="Disordered" evidence="1">
    <location>
        <begin position="81"/>
        <end position="105"/>
    </location>
</feature>
<keyword evidence="4" id="KW-1185">Reference proteome</keyword>
<dbReference type="Proteomes" id="UP000650424">
    <property type="component" value="Unassembled WGS sequence"/>
</dbReference>
<name>A0ABR6ZK94_9BURK</name>
<comment type="caution">
    <text evidence="3">The sequence shown here is derived from an EMBL/GenBank/DDBJ whole genome shotgun (WGS) entry which is preliminary data.</text>
</comment>
<accession>A0ABR6ZK94</accession>
<feature type="chain" id="PRO_5045792658" evidence="2">
    <location>
        <begin position="24"/>
        <end position="124"/>
    </location>
</feature>
<evidence type="ECO:0000313" key="3">
    <source>
        <dbReference type="EMBL" id="MBC3916209.1"/>
    </source>
</evidence>
<reference evidence="3 4" key="1">
    <citation type="submission" date="2020-08" db="EMBL/GenBank/DDBJ databases">
        <title>Novel species isolated from subtropical streams in China.</title>
        <authorList>
            <person name="Lu H."/>
        </authorList>
    </citation>
    <scope>NUCLEOTIDE SEQUENCE [LARGE SCALE GENOMIC DNA]</scope>
    <source>
        <strain evidence="3 4">CY18W</strain>
    </source>
</reference>
<feature type="signal peptide" evidence="2">
    <location>
        <begin position="1"/>
        <end position="23"/>
    </location>
</feature>
<gene>
    <name evidence="3" type="ORF">H8L32_01805</name>
</gene>
<protein>
    <submittedName>
        <fullName evidence="3">Uncharacterized protein</fullName>
    </submittedName>
</protein>